<proteinExistence type="inferred from homology"/>
<keyword evidence="4" id="KW-0378">Hydrolase</keyword>
<dbReference type="Pfam" id="PF02837">
    <property type="entry name" value="Glyco_hydro_2_N"/>
    <property type="match status" value="1"/>
</dbReference>
<dbReference type="InterPro" id="IPR008979">
    <property type="entry name" value="Galactose-bd-like_sf"/>
</dbReference>
<name>A0ABX6GZB1_9MICO</name>
<dbReference type="InterPro" id="IPR032312">
    <property type="entry name" value="LacZ_4"/>
</dbReference>
<evidence type="ECO:0000313" key="9">
    <source>
        <dbReference type="EMBL" id="QHC62871.1"/>
    </source>
</evidence>
<dbReference type="InterPro" id="IPR014718">
    <property type="entry name" value="GH-type_carb-bd"/>
</dbReference>
<comment type="catalytic activity">
    <reaction evidence="1">
        <text>Hydrolysis of terminal non-reducing beta-D-galactose residues in beta-D-galactosides.</text>
        <dbReference type="EC" id="3.2.1.23"/>
    </reaction>
</comment>
<dbReference type="PRINTS" id="PR00132">
    <property type="entry name" value="GLHYDRLASE2"/>
</dbReference>
<dbReference type="Pfam" id="PF00703">
    <property type="entry name" value="Glyco_hydro_2"/>
    <property type="match status" value="1"/>
</dbReference>
<dbReference type="InterPro" id="IPR017853">
    <property type="entry name" value="GH"/>
</dbReference>
<evidence type="ECO:0000256" key="1">
    <source>
        <dbReference type="ARBA" id="ARBA00001412"/>
    </source>
</evidence>
<feature type="compositionally biased region" description="Gly residues" evidence="7">
    <location>
        <begin position="988"/>
        <end position="1013"/>
    </location>
</feature>
<dbReference type="InterPro" id="IPR006104">
    <property type="entry name" value="Glyco_hydro_2_N"/>
</dbReference>
<dbReference type="SUPFAM" id="SSF74650">
    <property type="entry name" value="Galactose mutarotase-like"/>
    <property type="match status" value="1"/>
</dbReference>
<evidence type="ECO:0000256" key="3">
    <source>
        <dbReference type="ARBA" id="ARBA00012756"/>
    </source>
</evidence>
<dbReference type="EC" id="3.2.1.23" evidence="3"/>
<dbReference type="Proteomes" id="UP000464597">
    <property type="component" value="Chromosome"/>
</dbReference>
<dbReference type="Gene3D" id="3.20.20.80">
    <property type="entry name" value="Glycosidases"/>
    <property type="match status" value="1"/>
</dbReference>
<protein>
    <recommendedName>
        <fullName evidence="3">beta-galactosidase</fullName>
        <ecNumber evidence="3">3.2.1.23</ecNumber>
    </recommendedName>
    <alternativeName>
        <fullName evidence="6">Lactase</fullName>
    </alternativeName>
</protein>
<dbReference type="InterPro" id="IPR006102">
    <property type="entry name" value="Ig-like_GH2"/>
</dbReference>
<dbReference type="InterPro" id="IPR004199">
    <property type="entry name" value="B-gal_small/dom_5"/>
</dbReference>
<dbReference type="RefSeq" id="WP_159422796.1">
    <property type="nucleotide sequence ID" value="NZ_CP047180.1"/>
</dbReference>
<dbReference type="InterPro" id="IPR006101">
    <property type="entry name" value="Glyco_hydro_2"/>
</dbReference>
<organism evidence="9 10">
    <name type="scientific">Rathayibacter festucae</name>
    <dbReference type="NCBI Taxonomy" id="110937"/>
    <lineage>
        <taxon>Bacteria</taxon>
        <taxon>Bacillati</taxon>
        <taxon>Actinomycetota</taxon>
        <taxon>Actinomycetes</taxon>
        <taxon>Micrococcales</taxon>
        <taxon>Microbacteriaceae</taxon>
        <taxon>Rathayibacter</taxon>
    </lineage>
</organism>
<evidence type="ECO:0000313" key="10">
    <source>
        <dbReference type="Proteomes" id="UP000464597"/>
    </source>
</evidence>
<dbReference type="Gene3D" id="2.60.40.10">
    <property type="entry name" value="Immunoglobulins"/>
    <property type="match status" value="2"/>
</dbReference>
<dbReference type="InterPro" id="IPR050347">
    <property type="entry name" value="Bact_Beta-galactosidase"/>
</dbReference>
<sequence>MTLAQEWNDPDVFEWGTEPAHAVLTPFATLDAALEGDRASTPLAHSLDGDWRFHWAPDPAARLDGFAAEDWDDSAWPTIPVPASWQLHGYDFPIGTNLVLPWTGANGRHEQPDPRGDYPNAPTLYNPVGQYRTAFELPDGWAERRTFLEFDGVESACSVWLNGQRLGYREDSYTTGEFEVTEHVRAGSNVLAVEVHRWCTGSYLENQDNVRLSGIFRSVRLLSRAAAMIRDVTVRTPLDDTFTAGSVEVSVAVDARAGTSAAGLALRTRLFDGTAPGAAEVGEQSRTVALDADGRAENQASIPVSSPRLWSAETPELSTLVVELSDATGAVLERVAVRVGFRRVEIVDGVLLVNGRAVSLRGVNRHEWSPRSGRTLSRDDMIADIRLMKQSNITAVRTSHYPNDPRWYDLADEYGLYLVDEANNETHINRIDDDGTPFLPGDRPELRAPLLQRMRSMVERDKNHPSVIAWSIGNESGVGANLQAMYEWVKEHDPTRPVSYQDPVGSGTWVVPAGLSDFDGDFYPPVAQFAERSRRDPRPYLLVEYAFSQGNTSGYLEDYWAAAREDPRAMPGGFLWDWADKGLYWPRPDRPEEEFLAYGGDWGDEPNQESAHMSGLVLADRTPTPKLAEAALAYQPVSVTAVDLRAGELLVANEHLFTGLDGYVVHWTVSADGEPVLQGSLPGAEWAIGPQEEGRVTLPYLLPEPAAPDAAREYRLDVQLALGAPTAWAEAGHVVARAQFELPVDASAARRRAPRDLPPVTATEEGTAIVVRGPAFSATVDRSTGRLTSLRYGGRERLAAPLLPNFWRTPNDPELSIPDIRLERPEPSLPWRGVGEEWAIDRVDVEETPGAVRITVDGSVTTAVPFRPSGRVTTSPQSIVYTIHGTGQVDVLSTFSPVEGTPNPQVVGTTFGLAPELSTLHWHGRGPHESTADRRASAFFGRWSGAVADQPTRYSRPQDSANKAETRWAALVDGSGAGVLVLAGDGTSGGSASGGSASGGSASGGSASGGTTSGGSTSAGSMFFNAQPNSPDELADRRHWHEVSASTRTVVRVDAAQEGLQGGNWDVQTRPEKYSNTPEKGPYRQHFRLLPLRSGEDPASVAAAAVPTESRVSQSQRVPA</sequence>
<keyword evidence="10" id="KW-1185">Reference proteome</keyword>
<comment type="similarity">
    <text evidence="2">Belongs to the glycosyl hydrolase 2 family.</text>
</comment>
<evidence type="ECO:0000256" key="2">
    <source>
        <dbReference type="ARBA" id="ARBA00007401"/>
    </source>
</evidence>
<dbReference type="InterPro" id="IPR013783">
    <property type="entry name" value="Ig-like_fold"/>
</dbReference>
<gene>
    <name evidence="9" type="ORF">GSU69_09390</name>
</gene>
<reference evidence="10" key="1">
    <citation type="submission" date="2019-12" db="EMBL/GenBank/DDBJ databases">
        <title>Complete and draft genome sequences of new strains and members of some known species of the genus Rathayibacter isolated from plants.</title>
        <authorList>
            <person name="Tarlachkov S.V."/>
            <person name="Starodumova I.P."/>
            <person name="Dorofeeva L.V."/>
            <person name="Prisyazhnaya N.V."/>
            <person name="Leyn S."/>
            <person name="Zlamal J."/>
            <person name="Elan M."/>
            <person name="Osterman A.L."/>
            <person name="Nadler S."/>
            <person name="Subbotin S.A."/>
            <person name="Evtushenko L.I."/>
        </authorList>
    </citation>
    <scope>NUCLEOTIDE SEQUENCE [LARGE SCALE GENOMIC DNA]</scope>
    <source>
        <strain evidence="10">VKM Ac-2802</strain>
    </source>
</reference>
<feature type="region of interest" description="Disordered" evidence="7">
    <location>
        <begin position="988"/>
        <end position="1034"/>
    </location>
</feature>
<keyword evidence="5" id="KW-0326">Glycosidase</keyword>
<dbReference type="InterPro" id="IPR011013">
    <property type="entry name" value="Gal_mutarotase_sf_dom"/>
</dbReference>
<evidence type="ECO:0000256" key="7">
    <source>
        <dbReference type="SAM" id="MobiDB-lite"/>
    </source>
</evidence>
<dbReference type="SUPFAM" id="SSF49303">
    <property type="entry name" value="beta-Galactosidase/glucuronidase domain"/>
    <property type="match status" value="2"/>
</dbReference>
<dbReference type="Gene3D" id="2.70.98.10">
    <property type="match status" value="1"/>
</dbReference>
<evidence type="ECO:0000256" key="6">
    <source>
        <dbReference type="ARBA" id="ARBA00032230"/>
    </source>
</evidence>
<dbReference type="PANTHER" id="PTHR46323">
    <property type="entry name" value="BETA-GALACTOSIDASE"/>
    <property type="match status" value="1"/>
</dbReference>
<feature type="domain" description="Beta galactosidase small chain/" evidence="8">
    <location>
        <begin position="770"/>
        <end position="1090"/>
    </location>
</feature>
<feature type="region of interest" description="Disordered" evidence="7">
    <location>
        <begin position="1061"/>
        <end position="1082"/>
    </location>
</feature>
<dbReference type="Pfam" id="PF16353">
    <property type="entry name" value="LacZ_4"/>
    <property type="match status" value="1"/>
</dbReference>
<evidence type="ECO:0000259" key="8">
    <source>
        <dbReference type="SMART" id="SM01038"/>
    </source>
</evidence>
<dbReference type="EMBL" id="CP047180">
    <property type="protein sequence ID" value="QHC62871.1"/>
    <property type="molecule type" value="Genomic_DNA"/>
</dbReference>
<evidence type="ECO:0000256" key="4">
    <source>
        <dbReference type="ARBA" id="ARBA00022801"/>
    </source>
</evidence>
<dbReference type="PANTHER" id="PTHR46323:SF2">
    <property type="entry name" value="BETA-GALACTOSIDASE"/>
    <property type="match status" value="1"/>
</dbReference>
<dbReference type="SUPFAM" id="SSF51445">
    <property type="entry name" value="(Trans)glycosidases"/>
    <property type="match status" value="1"/>
</dbReference>
<evidence type="ECO:0000256" key="5">
    <source>
        <dbReference type="ARBA" id="ARBA00023295"/>
    </source>
</evidence>
<feature type="compositionally biased region" description="Polar residues" evidence="7">
    <location>
        <begin position="1110"/>
        <end position="1120"/>
    </location>
</feature>
<dbReference type="Pfam" id="PF02929">
    <property type="entry name" value="Bgal_small_N"/>
    <property type="match status" value="1"/>
</dbReference>
<dbReference type="SMART" id="SM01038">
    <property type="entry name" value="Bgal_small_N"/>
    <property type="match status" value="1"/>
</dbReference>
<dbReference type="Gene3D" id="2.60.120.260">
    <property type="entry name" value="Galactose-binding domain-like"/>
    <property type="match status" value="1"/>
</dbReference>
<feature type="region of interest" description="Disordered" evidence="7">
    <location>
        <begin position="1094"/>
        <end position="1120"/>
    </location>
</feature>
<dbReference type="InterPro" id="IPR036156">
    <property type="entry name" value="Beta-gal/glucu_dom_sf"/>
</dbReference>
<accession>A0ABX6GZB1</accession>
<dbReference type="Pfam" id="PF02836">
    <property type="entry name" value="Glyco_hydro_2_C"/>
    <property type="match status" value="1"/>
</dbReference>
<dbReference type="SUPFAM" id="SSF49785">
    <property type="entry name" value="Galactose-binding domain-like"/>
    <property type="match status" value="1"/>
</dbReference>
<dbReference type="InterPro" id="IPR006103">
    <property type="entry name" value="Glyco_hydro_2_cat"/>
</dbReference>